<dbReference type="InterPro" id="IPR015424">
    <property type="entry name" value="PyrdxlP-dep_Trfase"/>
</dbReference>
<evidence type="ECO:0000313" key="13">
    <source>
        <dbReference type="Proteomes" id="UP000198386"/>
    </source>
</evidence>
<dbReference type="InterPro" id="IPR015422">
    <property type="entry name" value="PyrdxlP-dep_Trfase_small"/>
</dbReference>
<dbReference type="GO" id="GO:0031071">
    <property type="term" value="F:cysteine desulfurase activity"/>
    <property type="evidence" value="ECO:0007669"/>
    <property type="project" value="UniProtKB-EC"/>
</dbReference>
<keyword evidence="7" id="KW-0408">Iron</keyword>
<dbReference type="EMBL" id="FZOH01000001">
    <property type="protein sequence ID" value="SNR93156.1"/>
    <property type="molecule type" value="Genomic_DNA"/>
</dbReference>
<dbReference type="GO" id="GO:0046872">
    <property type="term" value="F:metal ion binding"/>
    <property type="evidence" value="ECO:0007669"/>
    <property type="project" value="UniProtKB-KW"/>
</dbReference>
<keyword evidence="4" id="KW-0808">Transferase</keyword>
<keyword evidence="8" id="KW-0411">Iron-sulfur</keyword>
<evidence type="ECO:0000256" key="2">
    <source>
        <dbReference type="ARBA" id="ARBA00006490"/>
    </source>
</evidence>
<keyword evidence="5" id="KW-0479">Metal-binding</keyword>
<evidence type="ECO:0000313" key="12">
    <source>
        <dbReference type="EMBL" id="SNR93156.1"/>
    </source>
</evidence>
<dbReference type="Gene3D" id="1.10.260.50">
    <property type="match status" value="1"/>
</dbReference>
<evidence type="ECO:0000256" key="3">
    <source>
        <dbReference type="ARBA" id="ARBA00012239"/>
    </source>
</evidence>
<dbReference type="EC" id="2.8.1.7" evidence="3"/>
<accession>A0A239ABX2</accession>
<name>A0A239ABX2_9ACTN</name>
<evidence type="ECO:0000256" key="4">
    <source>
        <dbReference type="ARBA" id="ARBA00022679"/>
    </source>
</evidence>
<dbReference type="Gene3D" id="3.90.1150.10">
    <property type="entry name" value="Aspartate Aminotransferase, domain 1"/>
    <property type="match status" value="1"/>
</dbReference>
<evidence type="ECO:0000259" key="11">
    <source>
        <dbReference type="Pfam" id="PF00266"/>
    </source>
</evidence>
<dbReference type="Proteomes" id="UP000198386">
    <property type="component" value="Unassembled WGS sequence"/>
</dbReference>
<dbReference type="PIRSF" id="PIRSF005572">
    <property type="entry name" value="NifS"/>
    <property type="match status" value="1"/>
</dbReference>
<dbReference type="AlphaFoldDB" id="A0A239ABX2"/>
<organism evidence="12 13">
    <name type="scientific">Geodermatophilus saharensis</name>
    <dbReference type="NCBI Taxonomy" id="1137994"/>
    <lineage>
        <taxon>Bacteria</taxon>
        <taxon>Bacillati</taxon>
        <taxon>Actinomycetota</taxon>
        <taxon>Actinomycetes</taxon>
        <taxon>Geodermatophilales</taxon>
        <taxon>Geodermatophilaceae</taxon>
        <taxon>Geodermatophilus</taxon>
    </lineage>
</organism>
<reference evidence="13" key="1">
    <citation type="submission" date="2017-06" db="EMBL/GenBank/DDBJ databases">
        <authorList>
            <person name="Varghese N."/>
            <person name="Submissions S."/>
        </authorList>
    </citation>
    <scope>NUCLEOTIDE SEQUENCE [LARGE SCALE GENOMIC DNA]</scope>
    <source>
        <strain evidence="13">DSM 45423</strain>
    </source>
</reference>
<dbReference type="PANTHER" id="PTHR11601:SF34">
    <property type="entry name" value="CYSTEINE DESULFURASE"/>
    <property type="match status" value="1"/>
</dbReference>
<dbReference type="OrthoDB" id="9808002at2"/>
<dbReference type="FunFam" id="3.40.640.10:FF:000084">
    <property type="entry name" value="IscS-like cysteine desulfurase"/>
    <property type="match status" value="1"/>
</dbReference>
<evidence type="ECO:0000256" key="7">
    <source>
        <dbReference type="ARBA" id="ARBA00023004"/>
    </source>
</evidence>
<evidence type="ECO:0000256" key="1">
    <source>
        <dbReference type="ARBA" id="ARBA00001933"/>
    </source>
</evidence>
<feature type="domain" description="Aminotransferase class V" evidence="11">
    <location>
        <begin position="2"/>
        <end position="377"/>
    </location>
</feature>
<dbReference type="PANTHER" id="PTHR11601">
    <property type="entry name" value="CYSTEINE DESULFURYLASE FAMILY MEMBER"/>
    <property type="match status" value="1"/>
</dbReference>
<dbReference type="InterPro" id="IPR016454">
    <property type="entry name" value="Cysteine_dSase"/>
</dbReference>
<keyword evidence="6" id="KW-0663">Pyridoxal phosphate</keyword>
<evidence type="ECO:0000256" key="9">
    <source>
        <dbReference type="ARBA" id="ARBA00050776"/>
    </source>
</evidence>
<dbReference type="SUPFAM" id="SSF53383">
    <property type="entry name" value="PLP-dependent transferases"/>
    <property type="match status" value="1"/>
</dbReference>
<comment type="cofactor">
    <cofactor evidence="1 10">
        <name>pyridoxal 5'-phosphate</name>
        <dbReference type="ChEBI" id="CHEBI:597326"/>
    </cofactor>
</comment>
<dbReference type="GO" id="GO:0051536">
    <property type="term" value="F:iron-sulfur cluster binding"/>
    <property type="evidence" value="ECO:0007669"/>
    <property type="project" value="UniProtKB-KW"/>
</dbReference>
<evidence type="ECO:0000256" key="8">
    <source>
        <dbReference type="ARBA" id="ARBA00023014"/>
    </source>
</evidence>
<evidence type="ECO:0000256" key="6">
    <source>
        <dbReference type="ARBA" id="ARBA00022898"/>
    </source>
</evidence>
<sequence>MTYLDHAATTPVLPEVLAAMTEQWGRVGNASSLHAAGRAARREAEQSRERLAEVLGARPSEVLFTGGGTESDNLAVKGLFWARREADSRRRRLVVSPAEHHAVLDSAEWLAKHEGAEVTWLRLEPTGRITPDALAEALGDGSDVAVASVMWANNEIGTVSDVAALAEVAHAVGVPLHTDAVQAVGQVPVDFAASGVDALTMTGHKLGGPMGAGALLLRREAECTPLLHGGGQERDVRSGTLDVPAIVGLAVAATTAVTSRPERAARLAALRDRLVAGVLEQVPDAQLNGAPLDDVVAGGPGRLPGNAHLSFPGAEGDALLMLLDARGIECSTGSACSAGVARPSHVLTAVGAEAARARSSLRFSLGTTSTDDDVDALLAVIAPVVERARRAGR</sequence>
<gene>
    <name evidence="12" type="ORF">SAMN04488107_0698</name>
</gene>
<protein>
    <recommendedName>
        <fullName evidence="3">cysteine desulfurase</fullName>
        <ecNumber evidence="3">2.8.1.7</ecNumber>
    </recommendedName>
</protein>
<dbReference type="InterPro" id="IPR020578">
    <property type="entry name" value="Aminotrans_V_PyrdxlP_BS"/>
</dbReference>
<evidence type="ECO:0000256" key="5">
    <source>
        <dbReference type="ARBA" id="ARBA00022723"/>
    </source>
</evidence>
<dbReference type="Pfam" id="PF00266">
    <property type="entry name" value="Aminotran_5"/>
    <property type="match status" value="1"/>
</dbReference>
<dbReference type="PROSITE" id="PS00595">
    <property type="entry name" value="AA_TRANSFER_CLASS_5"/>
    <property type="match status" value="1"/>
</dbReference>
<dbReference type="Gene3D" id="3.40.640.10">
    <property type="entry name" value="Type I PLP-dependent aspartate aminotransferase-like (Major domain)"/>
    <property type="match status" value="1"/>
</dbReference>
<dbReference type="RefSeq" id="WP_089402446.1">
    <property type="nucleotide sequence ID" value="NZ_FZOH01000001.1"/>
</dbReference>
<dbReference type="InterPro" id="IPR015421">
    <property type="entry name" value="PyrdxlP-dep_Trfase_major"/>
</dbReference>
<proteinExistence type="inferred from homology"/>
<keyword evidence="13" id="KW-1185">Reference proteome</keyword>
<dbReference type="InterPro" id="IPR000192">
    <property type="entry name" value="Aminotrans_V_dom"/>
</dbReference>
<comment type="similarity">
    <text evidence="2">Belongs to the class-V pyridoxal-phosphate-dependent aminotransferase family. NifS/IscS subfamily.</text>
</comment>
<comment type="catalytic activity">
    <reaction evidence="9">
        <text>(sulfur carrier)-H + L-cysteine = (sulfur carrier)-SH + L-alanine</text>
        <dbReference type="Rhea" id="RHEA:43892"/>
        <dbReference type="Rhea" id="RHEA-COMP:14737"/>
        <dbReference type="Rhea" id="RHEA-COMP:14739"/>
        <dbReference type="ChEBI" id="CHEBI:29917"/>
        <dbReference type="ChEBI" id="CHEBI:35235"/>
        <dbReference type="ChEBI" id="CHEBI:57972"/>
        <dbReference type="ChEBI" id="CHEBI:64428"/>
        <dbReference type="EC" id="2.8.1.7"/>
    </reaction>
</comment>
<evidence type="ECO:0000256" key="10">
    <source>
        <dbReference type="RuleBase" id="RU004504"/>
    </source>
</evidence>